<protein>
    <submittedName>
        <fullName evidence="2">Uncharacterized protein</fullName>
    </submittedName>
</protein>
<feature type="compositionally biased region" description="Basic residues" evidence="1">
    <location>
        <begin position="221"/>
        <end position="231"/>
    </location>
</feature>
<dbReference type="Proteomes" id="UP000299102">
    <property type="component" value="Unassembled WGS sequence"/>
</dbReference>
<keyword evidence="3" id="KW-1185">Reference proteome</keyword>
<name>A0A4C1VSF3_EUMVA</name>
<evidence type="ECO:0000313" key="3">
    <source>
        <dbReference type="Proteomes" id="UP000299102"/>
    </source>
</evidence>
<feature type="compositionally biased region" description="Polar residues" evidence="1">
    <location>
        <begin position="250"/>
        <end position="260"/>
    </location>
</feature>
<evidence type="ECO:0000313" key="2">
    <source>
        <dbReference type="EMBL" id="GBP40744.1"/>
    </source>
</evidence>
<feature type="region of interest" description="Disordered" evidence="1">
    <location>
        <begin position="146"/>
        <end position="260"/>
    </location>
</feature>
<proteinExistence type="predicted"/>
<dbReference type="AlphaFoldDB" id="A0A4C1VSF3"/>
<dbReference type="EMBL" id="BGZK01000387">
    <property type="protein sequence ID" value="GBP40744.1"/>
    <property type="molecule type" value="Genomic_DNA"/>
</dbReference>
<feature type="compositionally biased region" description="Polar residues" evidence="1">
    <location>
        <begin position="160"/>
        <end position="173"/>
    </location>
</feature>
<feature type="compositionally biased region" description="Low complexity" evidence="1">
    <location>
        <begin position="232"/>
        <end position="241"/>
    </location>
</feature>
<sequence>MCKPLNRKQKDCGESKYNHIKNNIGIITKPDGKVIKRYTSTRLDYGWQILLLWNDFNARAQTSYVFTVHRKARRMAAVRRAGYTALTALALDPNLVTRGHRVAYRRGAREFRRGDSGRIDARLPDGQRRRHGLYIQRQRVAEAYESETSGALSGGAVGQGLSSNRRSGDQSGDQGWRHGSHTQQQRVVAACDSETSGAVRGGATGHRLSSNRRTRDQSRGQRWRHGPRVQGRRAAAQGAPVTSGAVRGNASDSGISCNGR</sequence>
<accession>A0A4C1VSF3</accession>
<gene>
    <name evidence="2" type="ORF">EVAR_26407_1</name>
</gene>
<comment type="caution">
    <text evidence="2">The sequence shown here is derived from an EMBL/GenBank/DDBJ whole genome shotgun (WGS) entry which is preliminary data.</text>
</comment>
<organism evidence="2 3">
    <name type="scientific">Eumeta variegata</name>
    <name type="common">Bagworm moth</name>
    <name type="synonym">Eumeta japonica</name>
    <dbReference type="NCBI Taxonomy" id="151549"/>
    <lineage>
        <taxon>Eukaryota</taxon>
        <taxon>Metazoa</taxon>
        <taxon>Ecdysozoa</taxon>
        <taxon>Arthropoda</taxon>
        <taxon>Hexapoda</taxon>
        <taxon>Insecta</taxon>
        <taxon>Pterygota</taxon>
        <taxon>Neoptera</taxon>
        <taxon>Endopterygota</taxon>
        <taxon>Lepidoptera</taxon>
        <taxon>Glossata</taxon>
        <taxon>Ditrysia</taxon>
        <taxon>Tineoidea</taxon>
        <taxon>Psychidae</taxon>
        <taxon>Oiketicinae</taxon>
        <taxon>Eumeta</taxon>
    </lineage>
</organism>
<evidence type="ECO:0000256" key="1">
    <source>
        <dbReference type="SAM" id="MobiDB-lite"/>
    </source>
</evidence>
<reference evidence="2 3" key="1">
    <citation type="journal article" date="2019" name="Commun. Biol.">
        <title>The bagworm genome reveals a unique fibroin gene that provides high tensile strength.</title>
        <authorList>
            <person name="Kono N."/>
            <person name="Nakamura H."/>
            <person name="Ohtoshi R."/>
            <person name="Tomita M."/>
            <person name="Numata K."/>
            <person name="Arakawa K."/>
        </authorList>
    </citation>
    <scope>NUCLEOTIDE SEQUENCE [LARGE SCALE GENOMIC DNA]</scope>
</reference>